<dbReference type="AlphaFoldDB" id="A0AAN8SXA0"/>
<evidence type="ECO:0000313" key="4">
    <source>
        <dbReference type="Proteomes" id="UP001371456"/>
    </source>
</evidence>
<feature type="region of interest" description="Disordered" evidence="1">
    <location>
        <begin position="36"/>
        <end position="72"/>
    </location>
</feature>
<dbReference type="InterPro" id="IPR012337">
    <property type="entry name" value="RNaseH-like_sf"/>
</dbReference>
<organism evidence="3 4">
    <name type="scientific">Solanum bulbocastanum</name>
    <name type="common">Wild potato</name>
    <dbReference type="NCBI Taxonomy" id="147425"/>
    <lineage>
        <taxon>Eukaryota</taxon>
        <taxon>Viridiplantae</taxon>
        <taxon>Streptophyta</taxon>
        <taxon>Embryophyta</taxon>
        <taxon>Tracheophyta</taxon>
        <taxon>Spermatophyta</taxon>
        <taxon>Magnoliopsida</taxon>
        <taxon>eudicotyledons</taxon>
        <taxon>Gunneridae</taxon>
        <taxon>Pentapetalae</taxon>
        <taxon>asterids</taxon>
        <taxon>lamiids</taxon>
        <taxon>Solanales</taxon>
        <taxon>Solanaceae</taxon>
        <taxon>Solanoideae</taxon>
        <taxon>Solaneae</taxon>
        <taxon>Solanum</taxon>
    </lineage>
</organism>
<feature type="domain" description="DUF659" evidence="2">
    <location>
        <begin position="127"/>
        <end position="275"/>
    </location>
</feature>
<dbReference type="PANTHER" id="PTHR32166">
    <property type="entry name" value="OSJNBA0013A04.12 PROTEIN"/>
    <property type="match status" value="1"/>
</dbReference>
<comment type="caution">
    <text evidence="3">The sequence shown here is derived from an EMBL/GenBank/DDBJ whole genome shotgun (WGS) entry which is preliminary data.</text>
</comment>
<dbReference type="SUPFAM" id="SSF53098">
    <property type="entry name" value="Ribonuclease H-like"/>
    <property type="match status" value="1"/>
</dbReference>
<evidence type="ECO:0000259" key="2">
    <source>
        <dbReference type="Pfam" id="PF04937"/>
    </source>
</evidence>
<keyword evidence="4" id="KW-1185">Reference proteome</keyword>
<sequence>MQNKITNNPKFQVRQPEEYIDIDDLDDIDEYAEMMPPSKTPNISSSGDASSTARSVTKGPMNLYFPQKSTQKGGGIDETKKILREHTVSAFAIWMYDVGLPFNCVNHKSFDKFIETVGQHGLGMKPPTFHEVRVTRLKKEVEKVEKIVDEYKVQWTKFGCSIMMDKWTARNGKIIINILVNSPIGSVFLGFVDASNESTDSTKMYKLFESTIERIGLENVVQIVTDNASENVKAGSMMMGAYPHIYWTPCAAHCINLMCGDIFKVKPYASAFKKAIRIHSYISQRQLLF</sequence>
<evidence type="ECO:0000313" key="3">
    <source>
        <dbReference type="EMBL" id="KAK6775927.1"/>
    </source>
</evidence>
<evidence type="ECO:0000256" key="1">
    <source>
        <dbReference type="SAM" id="MobiDB-lite"/>
    </source>
</evidence>
<dbReference type="EMBL" id="JBANQN010000011">
    <property type="protein sequence ID" value="KAK6775927.1"/>
    <property type="molecule type" value="Genomic_DNA"/>
</dbReference>
<proteinExistence type="predicted"/>
<dbReference type="Proteomes" id="UP001371456">
    <property type="component" value="Unassembled WGS sequence"/>
</dbReference>
<dbReference type="Pfam" id="PF04937">
    <property type="entry name" value="DUF659"/>
    <property type="match status" value="1"/>
</dbReference>
<accession>A0AAN8SXA0</accession>
<dbReference type="InterPro" id="IPR007021">
    <property type="entry name" value="DUF659"/>
</dbReference>
<reference evidence="3 4" key="1">
    <citation type="submission" date="2024-02" db="EMBL/GenBank/DDBJ databases">
        <title>de novo genome assembly of Solanum bulbocastanum strain 11H21.</title>
        <authorList>
            <person name="Hosaka A.J."/>
        </authorList>
    </citation>
    <scope>NUCLEOTIDE SEQUENCE [LARGE SCALE GENOMIC DNA]</scope>
    <source>
        <tissue evidence="3">Young leaves</tissue>
    </source>
</reference>
<dbReference type="PANTHER" id="PTHR32166:SF74">
    <property type="entry name" value="OS05G0256350 PROTEIN"/>
    <property type="match status" value="1"/>
</dbReference>
<name>A0AAN8SXA0_SOLBU</name>
<protein>
    <recommendedName>
        <fullName evidence="2">DUF659 domain-containing protein</fullName>
    </recommendedName>
</protein>
<gene>
    <name evidence="3" type="ORF">RDI58_026928</name>
</gene>
<feature type="compositionally biased region" description="Low complexity" evidence="1">
    <location>
        <begin position="44"/>
        <end position="55"/>
    </location>
</feature>